<sequence>MTQSFVDVQAANGDPYKIGSACSEYQAAHKKKIIGCKPLIFGHHNPVGAGEACDLLTLLFKGKIKRSQAAPAPTGGYAHQGR</sequence>
<gene>
    <name evidence="1" type="ORF">EAH74_04660</name>
</gene>
<evidence type="ECO:0000313" key="1">
    <source>
        <dbReference type="EMBL" id="TPG86159.1"/>
    </source>
</evidence>
<evidence type="ECO:0000313" key="2">
    <source>
        <dbReference type="Proteomes" id="UP000320914"/>
    </source>
</evidence>
<dbReference type="AlphaFoldDB" id="A0A502IGX7"/>
<proteinExistence type="predicted"/>
<protein>
    <submittedName>
        <fullName evidence="1">Uncharacterized protein</fullName>
    </submittedName>
</protein>
<dbReference type="RefSeq" id="WP_140676503.1">
    <property type="nucleotide sequence ID" value="NZ_RCZA01000002.1"/>
</dbReference>
<dbReference type="EMBL" id="RCZA01000002">
    <property type="protein sequence ID" value="TPG86159.1"/>
    <property type="molecule type" value="Genomic_DNA"/>
</dbReference>
<name>A0A502IGX7_9PSED</name>
<dbReference type="Proteomes" id="UP000320914">
    <property type="component" value="Unassembled WGS sequence"/>
</dbReference>
<organism evidence="1 2">
    <name type="scientific">Pseudomonas mandelii</name>
    <dbReference type="NCBI Taxonomy" id="75612"/>
    <lineage>
        <taxon>Bacteria</taxon>
        <taxon>Pseudomonadati</taxon>
        <taxon>Pseudomonadota</taxon>
        <taxon>Gammaproteobacteria</taxon>
        <taxon>Pseudomonadales</taxon>
        <taxon>Pseudomonadaceae</taxon>
        <taxon>Pseudomonas</taxon>
    </lineage>
</organism>
<comment type="caution">
    <text evidence="1">The sequence shown here is derived from an EMBL/GenBank/DDBJ whole genome shotgun (WGS) entry which is preliminary data.</text>
</comment>
<accession>A0A502IGX7</accession>
<reference evidence="1 2" key="1">
    <citation type="journal article" date="2019" name="Environ. Microbiol.">
        <title>Species interactions and distinct microbial communities in high Arctic permafrost affected cryosols are associated with the CH4 and CO2 gas fluxes.</title>
        <authorList>
            <person name="Altshuler I."/>
            <person name="Hamel J."/>
            <person name="Turney S."/>
            <person name="Magnuson E."/>
            <person name="Levesque R."/>
            <person name="Greer C."/>
            <person name="Whyte L.G."/>
        </authorList>
    </citation>
    <scope>NUCLEOTIDE SEQUENCE [LARGE SCALE GENOMIC DNA]</scope>
    <source>
        <strain evidence="1 2">OWC5</strain>
    </source>
</reference>